<dbReference type="AlphaFoldDB" id="A0A0E9PJG4"/>
<proteinExistence type="predicted"/>
<name>A0A0E9PJG4_ANGAN</name>
<reference evidence="1" key="2">
    <citation type="journal article" date="2015" name="Fish Shellfish Immunol.">
        <title>Early steps in the European eel (Anguilla anguilla)-Vibrio vulnificus interaction in the gills: Role of the RtxA13 toxin.</title>
        <authorList>
            <person name="Callol A."/>
            <person name="Pajuelo D."/>
            <person name="Ebbesson L."/>
            <person name="Teles M."/>
            <person name="MacKenzie S."/>
            <person name="Amaro C."/>
        </authorList>
    </citation>
    <scope>NUCLEOTIDE SEQUENCE</scope>
</reference>
<dbReference type="EMBL" id="GBXM01103841">
    <property type="protein sequence ID" value="JAH04736.1"/>
    <property type="molecule type" value="Transcribed_RNA"/>
</dbReference>
<reference evidence="1" key="1">
    <citation type="submission" date="2014-11" db="EMBL/GenBank/DDBJ databases">
        <authorList>
            <person name="Amaro Gonzalez C."/>
        </authorList>
    </citation>
    <scope>NUCLEOTIDE SEQUENCE</scope>
</reference>
<sequence length="35" mass="3964">MVHKLNQLGVDAKKTNTQITIPHQVFPMTNSTLRT</sequence>
<accession>A0A0E9PJG4</accession>
<evidence type="ECO:0000313" key="1">
    <source>
        <dbReference type="EMBL" id="JAH04736.1"/>
    </source>
</evidence>
<protein>
    <submittedName>
        <fullName evidence="1">Uncharacterized protein</fullName>
    </submittedName>
</protein>
<organism evidence="1">
    <name type="scientific">Anguilla anguilla</name>
    <name type="common">European freshwater eel</name>
    <name type="synonym">Muraena anguilla</name>
    <dbReference type="NCBI Taxonomy" id="7936"/>
    <lineage>
        <taxon>Eukaryota</taxon>
        <taxon>Metazoa</taxon>
        <taxon>Chordata</taxon>
        <taxon>Craniata</taxon>
        <taxon>Vertebrata</taxon>
        <taxon>Euteleostomi</taxon>
        <taxon>Actinopterygii</taxon>
        <taxon>Neopterygii</taxon>
        <taxon>Teleostei</taxon>
        <taxon>Anguilliformes</taxon>
        <taxon>Anguillidae</taxon>
        <taxon>Anguilla</taxon>
    </lineage>
</organism>